<comment type="caution">
    <text evidence="15">The sequence shown here is derived from an EMBL/GenBank/DDBJ whole genome shotgun (WGS) entry which is preliminary data.</text>
</comment>
<dbReference type="InterPro" id="IPR000713">
    <property type="entry name" value="Mur_ligase_N"/>
</dbReference>
<evidence type="ECO:0000313" key="15">
    <source>
        <dbReference type="EMBL" id="MBG6136374.1"/>
    </source>
</evidence>
<dbReference type="NCBIfam" id="TIGR01143">
    <property type="entry name" value="murF"/>
    <property type="match status" value="1"/>
</dbReference>
<feature type="domain" description="Mur ligase central" evidence="14">
    <location>
        <begin position="102"/>
        <end position="289"/>
    </location>
</feature>
<dbReference type="GO" id="GO:0009252">
    <property type="term" value="P:peptidoglycan biosynthetic process"/>
    <property type="evidence" value="ECO:0007669"/>
    <property type="project" value="UniProtKB-UniRule"/>
</dbReference>
<feature type="domain" description="Mur ligase C-terminal" evidence="13">
    <location>
        <begin position="312"/>
        <end position="433"/>
    </location>
</feature>
<comment type="similarity">
    <text evidence="10">Belongs to the MurCDEF family. MurF subfamily.</text>
</comment>
<dbReference type="SUPFAM" id="SSF53623">
    <property type="entry name" value="MurD-like peptide ligases, catalytic domain"/>
    <property type="match status" value="1"/>
</dbReference>
<dbReference type="PANTHER" id="PTHR43024">
    <property type="entry name" value="UDP-N-ACETYLMURAMOYL-TRIPEPTIDE--D-ALANYL-D-ALANINE LIGASE"/>
    <property type="match status" value="1"/>
</dbReference>
<keyword evidence="5 10" id="KW-0067">ATP-binding</keyword>
<name>A0A8J7GD10_9ACTN</name>
<evidence type="ECO:0000256" key="10">
    <source>
        <dbReference type="HAMAP-Rule" id="MF_02019"/>
    </source>
</evidence>
<dbReference type="EMBL" id="JADOUF010000001">
    <property type="protein sequence ID" value="MBG6136374.1"/>
    <property type="molecule type" value="Genomic_DNA"/>
</dbReference>
<dbReference type="InterPro" id="IPR005863">
    <property type="entry name" value="UDP-N-AcMur_synth"/>
</dbReference>
<evidence type="ECO:0000256" key="5">
    <source>
        <dbReference type="ARBA" id="ARBA00022840"/>
    </source>
</evidence>
<dbReference type="Gene3D" id="3.40.1390.10">
    <property type="entry name" value="MurE/MurF, N-terminal domain"/>
    <property type="match status" value="1"/>
</dbReference>
<comment type="catalytic activity">
    <reaction evidence="10 11">
        <text>D-alanyl-D-alanine + UDP-N-acetyl-alpha-D-muramoyl-L-alanyl-gamma-D-glutamyl-meso-2,6-diaminopimelate + ATP = UDP-N-acetyl-alpha-D-muramoyl-L-alanyl-gamma-D-glutamyl-meso-2,6-diaminopimeloyl-D-alanyl-D-alanine + ADP + phosphate + H(+)</text>
        <dbReference type="Rhea" id="RHEA:28374"/>
        <dbReference type="ChEBI" id="CHEBI:15378"/>
        <dbReference type="ChEBI" id="CHEBI:30616"/>
        <dbReference type="ChEBI" id="CHEBI:43474"/>
        <dbReference type="ChEBI" id="CHEBI:57822"/>
        <dbReference type="ChEBI" id="CHEBI:61386"/>
        <dbReference type="ChEBI" id="CHEBI:83905"/>
        <dbReference type="ChEBI" id="CHEBI:456216"/>
        <dbReference type="EC" id="6.3.2.10"/>
    </reaction>
</comment>
<dbReference type="Gene3D" id="3.90.190.20">
    <property type="entry name" value="Mur ligase, C-terminal domain"/>
    <property type="match status" value="1"/>
</dbReference>
<dbReference type="EC" id="6.3.2.10" evidence="10 11"/>
<dbReference type="AlphaFoldDB" id="A0A8J7GD10"/>
<dbReference type="GO" id="GO:0071555">
    <property type="term" value="P:cell wall organization"/>
    <property type="evidence" value="ECO:0007669"/>
    <property type="project" value="UniProtKB-KW"/>
</dbReference>
<dbReference type="GO" id="GO:0005524">
    <property type="term" value="F:ATP binding"/>
    <property type="evidence" value="ECO:0007669"/>
    <property type="project" value="UniProtKB-UniRule"/>
</dbReference>
<dbReference type="SUPFAM" id="SSF53244">
    <property type="entry name" value="MurD-like peptide ligases, peptide-binding domain"/>
    <property type="match status" value="1"/>
</dbReference>
<dbReference type="InterPro" id="IPR035911">
    <property type="entry name" value="MurE/MurF_N"/>
</dbReference>
<dbReference type="PANTHER" id="PTHR43024:SF1">
    <property type="entry name" value="UDP-N-ACETYLMURAMOYL-TRIPEPTIDE--D-ALANYL-D-ALANINE LIGASE"/>
    <property type="match status" value="1"/>
</dbReference>
<organism evidence="15 16">
    <name type="scientific">Longispora fulva</name>
    <dbReference type="NCBI Taxonomy" id="619741"/>
    <lineage>
        <taxon>Bacteria</taxon>
        <taxon>Bacillati</taxon>
        <taxon>Actinomycetota</taxon>
        <taxon>Actinomycetes</taxon>
        <taxon>Micromonosporales</taxon>
        <taxon>Micromonosporaceae</taxon>
        <taxon>Longispora</taxon>
    </lineage>
</organism>
<gene>
    <name evidence="10" type="primary">murF</name>
    <name evidence="15" type="ORF">IW245_002568</name>
</gene>
<protein>
    <recommendedName>
        <fullName evidence="10 11">UDP-N-acetylmuramoyl-tripeptide--D-alanyl-D-alanine ligase</fullName>
        <ecNumber evidence="10 11">6.3.2.10</ecNumber>
    </recommendedName>
    <alternativeName>
        <fullName evidence="10">D-alanyl-D-alanine-adding enzyme</fullName>
    </alternativeName>
</protein>
<evidence type="ECO:0000256" key="2">
    <source>
        <dbReference type="ARBA" id="ARBA00022598"/>
    </source>
</evidence>
<keyword evidence="7 10" id="KW-0573">Peptidoglycan synthesis</keyword>
<dbReference type="GO" id="GO:0051301">
    <property type="term" value="P:cell division"/>
    <property type="evidence" value="ECO:0007669"/>
    <property type="project" value="UniProtKB-KW"/>
</dbReference>
<dbReference type="InterPro" id="IPR013221">
    <property type="entry name" value="Mur_ligase_cen"/>
</dbReference>
<dbReference type="RefSeq" id="WP_233473212.1">
    <property type="nucleotide sequence ID" value="NZ_BONS01000040.1"/>
</dbReference>
<dbReference type="GO" id="GO:0005737">
    <property type="term" value="C:cytoplasm"/>
    <property type="evidence" value="ECO:0007669"/>
    <property type="project" value="UniProtKB-SubCell"/>
</dbReference>
<keyword evidence="1 10" id="KW-0963">Cytoplasm</keyword>
<dbReference type="SUPFAM" id="SSF63418">
    <property type="entry name" value="MurE/MurF N-terminal domain"/>
    <property type="match status" value="1"/>
</dbReference>
<dbReference type="Pfam" id="PF01225">
    <property type="entry name" value="Mur_ligase"/>
    <property type="match status" value="1"/>
</dbReference>
<keyword evidence="8 10" id="KW-0131">Cell cycle</keyword>
<dbReference type="InterPro" id="IPR051046">
    <property type="entry name" value="MurCDEF_CellWall_CoF430Synth"/>
</dbReference>
<evidence type="ECO:0000256" key="8">
    <source>
        <dbReference type="ARBA" id="ARBA00023306"/>
    </source>
</evidence>
<evidence type="ECO:0000256" key="6">
    <source>
        <dbReference type="ARBA" id="ARBA00022960"/>
    </source>
</evidence>
<accession>A0A8J7GD10</accession>
<dbReference type="GO" id="GO:0008360">
    <property type="term" value="P:regulation of cell shape"/>
    <property type="evidence" value="ECO:0007669"/>
    <property type="project" value="UniProtKB-KW"/>
</dbReference>
<comment type="pathway">
    <text evidence="10 11">Cell wall biogenesis; peptidoglycan biosynthesis.</text>
</comment>
<evidence type="ECO:0000259" key="12">
    <source>
        <dbReference type="Pfam" id="PF01225"/>
    </source>
</evidence>
<evidence type="ECO:0000313" key="16">
    <source>
        <dbReference type="Proteomes" id="UP000622552"/>
    </source>
</evidence>
<dbReference type="HAMAP" id="MF_02019">
    <property type="entry name" value="MurF"/>
    <property type="match status" value="1"/>
</dbReference>
<dbReference type="Gene3D" id="3.40.1190.10">
    <property type="entry name" value="Mur-like, catalytic domain"/>
    <property type="match status" value="1"/>
</dbReference>
<evidence type="ECO:0000256" key="3">
    <source>
        <dbReference type="ARBA" id="ARBA00022618"/>
    </source>
</evidence>
<keyword evidence="4 10" id="KW-0547">Nucleotide-binding</keyword>
<keyword evidence="2 10" id="KW-0436">Ligase</keyword>
<keyword evidence="6 10" id="KW-0133">Cell shape</keyword>
<comment type="subcellular location">
    <subcellularLocation>
        <location evidence="10 11">Cytoplasm</location>
    </subcellularLocation>
</comment>
<comment type="function">
    <text evidence="10 11">Involved in cell wall formation. Catalyzes the final step in the synthesis of UDP-N-acetylmuramoyl-pentapeptide, the precursor of murein.</text>
</comment>
<dbReference type="InterPro" id="IPR036565">
    <property type="entry name" value="Mur-like_cat_sf"/>
</dbReference>
<keyword evidence="9 10" id="KW-0961">Cell wall biogenesis/degradation</keyword>
<keyword evidence="16" id="KW-1185">Reference proteome</keyword>
<evidence type="ECO:0000256" key="1">
    <source>
        <dbReference type="ARBA" id="ARBA00022490"/>
    </source>
</evidence>
<dbReference type="GO" id="GO:0047480">
    <property type="term" value="F:UDP-N-acetylmuramoyl-tripeptide-D-alanyl-D-alanine ligase activity"/>
    <property type="evidence" value="ECO:0007669"/>
    <property type="project" value="UniProtKB-UniRule"/>
</dbReference>
<dbReference type="Pfam" id="PF02875">
    <property type="entry name" value="Mur_ligase_C"/>
    <property type="match status" value="1"/>
</dbReference>
<reference evidence="15" key="1">
    <citation type="submission" date="2020-11" db="EMBL/GenBank/DDBJ databases">
        <title>Sequencing the genomes of 1000 actinobacteria strains.</title>
        <authorList>
            <person name="Klenk H.-P."/>
        </authorList>
    </citation>
    <scope>NUCLEOTIDE SEQUENCE</scope>
    <source>
        <strain evidence="15">DSM 45356</strain>
    </source>
</reference>
<dbReference type="Pfam" id="PF08245">
    <property type="entry name" value="Mur_ligase_M"/>
    <property type="match status" value="1"/>
</dbReference>
<dbReference type="Proteomes" id="UP000622552">
    <property type="component" value="Unassembled WGS sequence"/>
</dbReference>
<evidence type="ECO:0000259" key="14">
    <source>
        <dbReference type="Pfam" id="PF08245"/>
    </source>
</evidence>
<feature type="domain" description="Mur ligase N-terminal catalytic" evidence="12">
    <location>
        <begin position="26"/>
        <end position="75"/>
    </location>
</feature>
<sequence length="450" mass="45311">METIARLTGGCLVDVDDDQVMVTGPVVMDSRLITPGGVFCAFDGAHVDGHAFAAAAVAAGAAVVLASRPVGVPAVVVDDVQTALGALAAGVLRELPAVVVAVTGSAGKTSTKDLLGQVLADVATTIAPVGSFNNELGLPLTVLRADEHTRFLVLEMGARGKGHITYLTTIAPPKVAVVTNVGHAHAGEFGGPEKIAEAKAELVEALGPDGIAVLNADDPLVAAMASRTRGQVITYGTAPDAVVRAEDVALDELARPSFTLVAPGGQAPVRLRLHGAHHVSNALAAAGAAHALGVGVRQIATSLSAARQLSGGRMEVTTRPDGVTVVNDAYNANPESVRAALRAVEVLAGGRRQVVVLGAMRELGEDSPAAHRDIGELAARQATVVVTVGDGPEAAALAEGTGPGVLAAVDVPAALELLGGVLRAGDVVLVKASNGVGLCELARQLAEPHR</sequence>
<dbReference type="InterPro" id="IPR004101">
    <property type="entry name" value="Mur_ligase_C"/>
</dbReference>
<feature type="binding site" evidence="10">
    <location>
        <begin position="104"/>
        <end position="110"/>
    </location>
    <ligand>
        <name>ATP</name>
        <dbReference type="ChEBI" id="CHEBI:30616"/>
    </ligand>
</feature>
<evidence type="ECO:0000259" key="13">
    <source>
        <dbReference type="Pfam" id="PF02875"/>
    </source>
</evidence>
<evidence type="ECO:0000256" key="4">
    <source>
        <dbReference type="ARBA" id="ARBA00022741"/>
    </source>
</evidence>
<evidence type="ECO:0000256" key="9">
    <source>
        <dbReference type="ARBA" id="ARBA00023316"/>
    </source>
</evidence>
<keyword evidence="3 10" id="KW-0132">Cell division</keyword>
<proteinExistence type="inferred from homology"/>
<evidence type="ECO:0000256" key="11">
    <source>
        <dbReference type="RuleBase" id="RU004136"/>
    </source>
</evidence>
<evidence type="ECO:0000256" key="7">
    <source>
        <dbReference type="ARBA" id="ARBA00022984"/>
    </source>
</evidence>
<dbReference type="InterPro" id="IPR036615">
    <property type="entry name" value="Mur_ligase_C_dom_sf"/>
</dbReference>
<dbReference type="UniPathway" id="UPA00219"/>